<name>A0AAN8WNI8_HALRR</name>
<evidence type="ECO:0000313" key="2">
    <source>
        <dbReference type="Proteomes" id="UP001381693"/>
    </source>
</evidence>
<proteinExistence type="predicted"/>
<gene>
    <name evidence="1" type="ORF">SK128_013036</name>
</gene>
<dbReference type="AlphaFoldDB" id="A0AAN8WNI8"/>
<dbReference type="Proteomes" id="UP001381693">
    <property type="component" value="Unassembled WGS sequence"/>
</dbReference>
<sequence length="100" mass="11799">MTIVRCATLKKEKTSGAKPIGINWHLLSIIIHEQLSATYQTFERPLTTSREVTNLMITCRQRAPTCLNSRPRLRDSTWYKDYNLCLERTPILQYNKWENK</sequence>
<keyword evidence="2" id="KW-1185">Reference proteome</keyword>
<protein>
    <submittedName>
        <fullName evidence="1">Uncharacterized protein</fullName>
    </submittedName>
</protein>
<evidence type="ECO:0000313" key="1">
    <source>
        <dbReference type="EMBL" id="KAK7068267.1"/>
    </source>
</evidence>
<accession>A0AAN8WNI8</accession>
<reference evidence="1 2" key="1">
    <citation type="submission" date="2023-11" db="EMBL/GenBank/DDBJ databases">
        <title>Halocaridina rubra genome assembly.</title>
        <authorList>
            <person name="Smith C."/>
        </authorList>
    </citation>
    <scope>NUCLEOTIDE SEQUENCE [LARGE SCALE GENOMIC DNA]</scope>
    <source>
        <strain evidence="1">EP-1</strain>
        <tissue evidence="1">Whole</tissue>
    </source>
</reference>
<comment type="caution">
    <text evidence="1">The sequence shown here is derived from an EMBL/GenBank/DDBJ whole genome shotgun (WGS) entry which is preliminary data.</text>
</comment>
<dbReference type="EMBL" id="JAXCGZ010017338">
    <property type="protein sequence ID" value="KAK7068267.1"/>
    <property type="molecule type" value="Genomic_DNA"/>
</dbReference>
<organism evidence="1 2">
    <name type="scientific">Halocaridina rubra</name>
    <name type="common">Hawaiian red shrimp</name>
    <dbReference type="NCBI Taxonomy" id="373956"/>
    <lineage>
        <taxon>Eukaryota</taxon>
        <taxon>Metazoa</taxon>
        <taxon>Ecdysozoa</taxon>
        <taxon>Arthropoda</taxon>
        <taxon>Crustacea</taxon>
        <taxon>Multicrustacea</taxon>
        <taxon>Malacostraca</taxon>
        <taxon>Eumalacostraca</taxon>
        <taxon>Eucarida</taxon>
        <taxon>Decapoda</taxon>
        <taxon>Pleocyemata</taxon>
        <taxon>Caridea</taxon>
        <taxon>Atyoidea</taxon>
        <taxon>Atyidae</taxon>
        <taxon>Halocaridina</taxon>
    </lineage>
</organism>